<evidence type="ECO:0000256" key="1">
    <source>
        <dbReference type="SAM" id="Phobius"/>
    </source>
</evidence>
<feature type="transmembrane region" description="Helical" evidence="1">
    <location>
        <begin position="113"/>
        <end position="132"/>
    </location>
</feature>
<sequence>MNANKKHIPIINAPIISCRSCTPIIICEIATRKIKNERMIGMIGICFLLAFIYLEPIFTPQFNKLSFIAKLVLTVVVSLALFLIATFMFPRAYVELATQNLPSLSPPPDYPDAGAFSLVGGVLLGFGVGYLIEQEYVKYDPSELTNKNKIINLIVGLVIVFIVFLPFEYLIEIDSAFYRFFRYALTAFVLSYVVPLIFTKINK</sequence>
<protein>
    <submittedName>
        <fullName evidence="2">Uncharacterized protein</fullName>
    </submittedName>
</protein>
<evidence type="ECO:0000313" key="2">
    <source>
        <dbReference type="EMBL" id="GAH31494.1"/>
    </source>
</evidence>
<dbReference type="AlphaFoldDB" id="X1FQ78"/>
<feature type="transmembrane region" description="Helical" evidence="1">
    <location>
        <begin position="153"/>
        <end position="171"/>
    </location>
</feature>
<gene>
    <name evidence="2" type="ORF">S03H2_23460</name>
</gene>
<keyword evidence="1" id="KW-1133">Transmembrane helix</keyword>
<proteinExistence type="predicted"/>
<organism evidence="2">
    <name type="scientific">marine sediment metagenome</name>
    <dbReference type="NCBI Taxonomy" id="412755"/>
    <lineage>
        <taxon>unclassified sequences</taxon>
        <taxon>metagenomes</taxon>
        <taxon>ecological metagenomes</taxon>
    </lineage>
</organism>
<feature type="transmembrane region" description="Helical" evidence="1">
    <location>
        <begin position="177"/>
        <end position="198"/>
    </location>
</feature>
<comment type="caution">
    <text evidence="2">The sequence shown here is derived from an EMBL/GenBank/DDBJ whole genome shotgun (WGS) entry which is preliminary data.</text>
</comment>
<feature type="transmembrane region" description="Helical" evidence="1">
    <location>
        <begin position="39"/>
        <end position="59"/>
    </location>
</feature>
<keyword evidence="1" id="KW-0812">Transmembrane</keyword>
<dbReference type="EMBL" id="BARU01012816">
    <property type="protein sequence ID" value="GAH31494.1"/>
    <property type="molecule type" value="Genomic_DNA"/>
</dbReference>
<reference evidence="2" key="1">
    <citation type="journal article" date="2014" name="Front. Microbiol.">
        <title>High frequency of phylogenetically diverse reductive dehalogenase-homologous genes in deep subseafloor sedimentary metagenomes.</title>
        <authorList>
            <person name="Kawai M."/>
            <person name="Futagami T."/>
            <person name="Toyoda A."/>
            <person name="Takaki Y."/>
            <person name="Nishi S."/>
            <person name="Hori S."/>
            <person name="Arai W."/>
            <person name="Tsubouchi T."/>
            <person name="Morono Y."/>
            <person name="Uchiyama I."/>
            <person name="Ito T."/>
            <person name="Fujiyama A."/>
            <person name="Inagaki F."/>
            <person name="Takami H."/>
        </authorList>
    </citation>
    <scope>NUCLEOTIDE SEQUENCE</scope>
    <source>
        <strain evidence="2">Expedition CK06-06</strain>
    </source>
</reference>
<feature type="transmembrane region" description="Helical" evidence="1">
    <location>
        <begin position="71"/>
        <end position="93"/>
    </location>
</feature>
<accession>X1FQ78</accession>
<name>X1FQ78_9ZZZZ</name>
<keyword evidence="1" id="KW-0472">Membrane</keyword>